<organism evidence="1 2">
    <name type="scientific">Biomphalaria glabrata</name>
    <name type="common">Bloodfluke planorb</name>
    <name type="synonym">Freshwater snail</name>
    <dbReference type="NCBI Taxonomy" id="6526"/>
    <lineage>
        <taxon>Eukaryota</taxon>
        <taxon>Metazoa</taxon>
        <taxon>Spiralia</taxon>
        <taxon>Lophotrochozoa</taxon>
        <taxon>Mollusca</taxon>
        <taxon>Gastropoda</taxon>
        <taxon>Heterobranchia</taxon>
        <taxon>Euthyneura</taxon>
        <taxon>Panpulmonata</taxon>
        <taxon>Hygrophila</taxon>
        <taxon>Lymnaeoidea</taxon>
        <taxon>Planorbidae</taxon>
        <taxon>Biomphalaria</taxon>
    </lineage>
</organism>
<protein>
    <submittedName>
        <fullName evidence="1">Uncharacterized protein</fullName>
    </submittedName>
</protein>
<accession>A0A2C9LVI2</accession>
<dbReference type="OrthoDB" id="10252017at2759"/>
<dbReference type="InterPro" id="IPR008979">
    <property type="entry name" value="Galactose-bd-like_sf"/>
</dbReference>
<dbReference type="Proteomes" id="UP000076420">
    <property type="component" value="Unassembled WGS sequence"/>
</dbReference>
<sequence>DVAFSDVIQTEPPIVHSVDIIKDNNDRTCGATTQITIRWTRSYFIYWTRLVLPNPGHFYFGVRVFIRQKVSLIIQEVTTPGLIIHKNILDIYLSLDKPIDTLILQSNASNIICSLWVSAGRNVALKQNTVQSSTDNIRLSQPGYAVDGDKTTCSKTLKDDLQSHWTVTFPHSYFIRDFVFMFEDQFTLKWYTMLLLDEVSKTAVRHIGFDAETSNDLSQEKTINVTSITIAVHAPARGDSSLVLCEFEAYAECEPRKWGLECNHDCNSSCTQGCRTDDGLCTDHCLGYLDPPLCTKGRFEYNER</sequence>
<evidence type="ECO:0000313" key="1">
    <source>
        <dbReference type="EnsemblMetazoa" id="BGLB035449-PA"/>
    </source>
</evidence>
<dbReference type="VEuPathDB" id="VectorBase:BGLAX_036649"/>
<reference evidence="1" key="1">
    <citation type="submission" date="2020-05" db="UniProtKB">
        <authorList>
            <consortium name="EnsemblMetazoa"/>
        </authorList>
    </citation>
    <scope>IDENTIFICATION</scope>
    <source>
        <strain evidence="1">BB02</strain>
    </source>
</reference>
<dbReference type="Gene3D" id="2.60.120.260">
    <property type="entry name" value="Galactose-binding domain-like"/>
    <property type="match status" value="1"/>
</dbReference>
<proteinExistence type="predicted"/>
<dbReference type="SUPFAM" id="SSF49785">
    <property type="entry name" value="Galactose-binding domain-like"/>
    <property type="match status" value="1"/>
</dbReference>
<name>A0A2C9LVI2_BIOGL</name>
<dbReference type="EnsemblMetazoa" id="BGLB035449-RA">
    <property type="protein sequence ID" value="BGLB035449-PA"/>
    <property type="gene ID" value="BGLB035449"/>
</dbReference>
<dbReference type="KEGG" id="bgt:106078987"/>
<gene>
    <name evidence="1" type="primary">106078987</name>
</gene>
<dbReference type="VEuPathDB" id="VectorBase:BGLB035449"/>
<dbReference type="AlphaFoldDB" id="A0A2C9LVI2"/>
<evidence type="ECO:0000313" key="2">
    <source>
        <dbReference type="Proteomes" id="UP000076420"/>
    </source>
</evidence>